<organism evidence="1 2">
    <name type="scientific">Pannus brasiliensis CCIBt3594</name>
    <dbReference type="NCBI Taxonomy" id="1427578"/>
    <lineage>
        <taxon>Bacteria</taxon>
        <taxon>Bacillati</taxon>
        <taxon>Cyanobacteriota</taxon>
        <taxon>Cyanophyceae</taxon>
        <taxon>Oscillatoriophycideae</taxon>
        <taxon>Chroococcales</taxon>
        <taxon>Microcystaceae</taxon>
        <taxon>Pannus</taxon>
    </lineage>
</organism>
<dbReference type="Proteomes" id="UP001328733">
    <property type="component" value="Unassembled WGS sequence"/>
</dbReference>
<protein>
    <submittedName>
        <fullName evidence="1">Uncharacterized protein</fullName>
    </submittedName>
</protein>
<dbReference type="AlphaFoldDB" id="A0AAW9R185"/>
<proteinExistence type="predicted"/>
<dbReference type="RefSeq" id="WP_332867636.1">
    <property type="nucleotide sequence ID" value="NZ_JBAFSM010000078.1"/>
</dbReference>
<keyword evidence="2" id="KW-1185">Reference proteome</keyword>
<dbReference type="EMBL" id="JBAFSM010000078">
    <property type="protein sequence ID" value="MEG3440166.1"/>
    <property type="molecule type" value="Genomic_DNA"/>
</dbReference>
<accession>A0AAW9R185</accession>
<sequence length="110" mass="12811">MNCPKCGNQDVYRKRLESLTIYCDRCGHQWEGNQVRKSLANRKTWSKIERMYMYVSVWLCPKDKSKYSFGISNGHGIVYFKEFPEDPYVSGCYNSIEEALTAGMEEAKSE</sequence>
<dbReference type="SUPFAM" id="SSF57783">
    <property type="entry name" value="Zinc beta-ribbon"/>
    <property type="match status" value="1"/>
</dbReference>
<comment type="caution">
    <text evidence="1">The sequence shown here is derived from an EMBL/GenBank/DDBJ whole genome shotgun (WGS) entry which is preliminary data.</text>
</comment>
<name>A0AAW9R185_9CHRO</name>
<reference evidence="1 2" key="1">
    <citation type="submission" date="2024-01" db="EMBL/GenBank/DDBJ databases">
        <title>Genomic insights into the taxonomy and metabolism of the cyanobacterium Pannus brasiliensis CCIBt3594.</title>
        <authorList>
            <person name="Machado M."/>
            <person name="Botero N.B."/>
            <person name="Andreote A.P.D."/>
            <person name="Feitosa A.M.T."/>
            <person name="Popin R."/>
            <person name="Sivonen K."/>
            <person name="Fiore M.F."/>
        </authorList>
    </citation>
    <scope>NUCLEOTIDE SEQUENCE [LARGE SCALE GENOMIC DNA]</scope>
    <source>
        <strain evidence="1 2">CCIBt3594</strain>
    </source>
</reference>
<evidence type="ECO:0000313" key="2">
    <source>
        <dbReference type="Proteomes" id="UP001328733"/>
    </source>
</evidence>
<evidence type="ECO:0000313" key="1">
    <source>
        <dbReference type="EMBL" id="MEG3440166.1"/>
    </source>
</evidence>
<gene>
    <name evidence="1" type="ORF">V0288_23755</name>
</gene>